<dbReference type="KEGG" id="aace:A0U92_00260"/>
<protein>
    <recommendedName>
        <fullName evidence="1">Bacterial transcriptional activator domain-containing protein</fullName>
    </recommendedName>
</protein>
<dbReference type="EMBL" id="CP014692">
    <property type="protein sequence ID" value="AQS83447.1"/>
    <property type="molecule type" value="Genomic_DNA"/>
</dbReference>
<dbReference type="InterPro" id="IPR051677">
    <property type="entry name" value="AfsR-DnrI-RedD_regulator"/>
</dbReference>
<sequence>MGLFGTIKPGLRKSQAAILHLELLGTMAVQMLDGTILTPTGAKTRGLLAILALSDRRPVTRKNLAHLLWSRRSDEQARASLRQEIHRLSEALSPLGTDILEIQRHALALKPVLTTVDVERYLNASPSGILKLPETEHTLLTDLEAVDPALDEWLILQRNRLRQHLVTVLEQAQSSLPDPGQRIEAANRLLRLDRLNENAWKVLMRELVRTADTSAALLAAEQCLAAFRDSLANEPSAATMMLIGELRGSQGAGRSDAGPEILSGRSVSYANGAEADGAYRPTAGGALHATKSWGAGSRTIASIGFSPLQPELVTAVTPDLETVLDQTAVGLANLGFLSVFPPSRTPLSPESSKVEARTSGDYLIKTKLQTSFLPGVAGGTLSTRVRLLVRVTDQRREGMIVWAERFLIAPENCDAVSAQLTSEIGWRIALAEARNSASRLADELTPLEAGLRAFALINRKEPACFDPAEKLLQSALRRDPQHPFLLQTAALFGLVRSYEQWMPERIEHDRAAAIEAARGLVRIVPETLTGRLMLARLLLDRPSEREAGLRLIEEAKPFAPLFGVVIAMEAYALLMRDRPEEAAASLKTFRRSHPTHPYIDLFDTDVVLIFLLGGNAREAVERSRIALSMSPTRIAMLTLHLAGLVAVEEAGEASLLNELTQARSQLLQLMPQISLEVVSLHHAYLPPERLTLLLGLLERAGIPAASSAFAGQSKPVLGGTSSTGYENSSVVPSSSVP</sequence>
<dbReference type="InterPro" id="IPR011990">
    <property type="entry name" value="TPR-like_helical_dom_sf"/>
</dbReference>
<dbReference type="STRING" id="435.A0U92_00260"/>
<accession>A0A1U9KCI7</accession>
<organism evidence="2 3">
    <name type="scientific">Acetobacter aceti</name>
    <dbReference type="NCBI Taxonomy" id="435"/>
    <lineage>
        <taxon>Bacteria</taxon>
        <taxon>Pseudomonadati</taxon>
        <taxon>Pseudomonadota</taxon>
        <taxon>Alphaproteobacteria</taxon>
        <taxon>Acetobacterales</taxon>
        <taxon>Acetobacteraceae</taxon>
        <taxon>Acetobacter</taxon>
        <taxon>Acetobacter subgen. Acetobacter</taxon>
    </lineage>
</organism>
<dbReference type="InterPro" id="IPR036388">
    <property type="entry name" value="WH-like_DNA-bd_sf"/>
</dbReference>
<evidence type="ECO:0000259" key="1">
    <source>
        <dbReference type="SMART" id="SM01043"/>
    </source>
</evidence>
<reference evidence="2 3" key="1">
    <citation type="submission" date="2016-03" db="EMBL/GenBank/DDBJ databases">
        <title>Acetic acid bacteria sequencing.</title>
        <authorList>
            <person name="Brandt J."/>
            <person name="Jakob F."/>
            <person name="Vogel R.F."/>
        </authorList>
    </citation>
    <scope>NUCLEOTIDE SEQUENCE [LARGE SCALE GENOMIC DNA]</scope>
    <source>
        <strain evidence="2 3">TMW2.1153</strain>
    </source>
</reference>
<dbReference type="Gene3D" id="1.10.10.10">
    <property type="entry name" value="Winged helix-like DNA-binding domain superfamily/Winged helix DNA-binding domain"/>
    <property type="match status" value="1"/>
</dbReference>
<name>A0A1U9KCI7_ACEAC</name>
<dbReference type="InterPro" id="IPR005158">
    <property type="entry name" value="BTAD"/>
</dbReference>
<dbReference type="SUPFAM" id="SSF48452">
    <property type="entry name" value="TPR-like"/>
    <property type="match status" value="1"/>
</dbReference>
<gene>
    <name evidence="2" type="ORF">A0U92_00260</name>
</gene>
<dbReference type="OrthoDB" id="7888886at2"/>
<dbReference type="Gene3D" id="1.25.40.10">
    <property type="entry name" value="Tetratricopeptide repeat domain"/>
    <property type="match status" value="2"/>
</dbReference>
<feature type="domain" description="Bacterial transcriptional activator" evidence="1">
    <location>
        <begin position="116"/>
        <end position="247"/>
    </location>
</feature>
<dbReference type="Proteomes" id="UP000188937">
    <property type="component" value="Chromosome"/>
</dbReference>
<evidence type="ECO:0000313" key="2">
    <source>
        <dbReference type="EMBL" id="AQS83447.1"/>
    </source>
</evidence>
<dbReference type="AlphaFoldDB" id="A0A1U9KCI7"/>
<dbReference type="SMART" id="SM01043">
    <property type="entry name" value="BTAD"/>
    <property type="match status" value="1"/>
</dbReference>
<proteinExistence type="predicted"/>
<dbReference type="PANTHER" id="PTHR35807">
    <property type="entry name" value="TRANSCRIPTIONAL REGULATOR REDD-RELATED"/>
    <property type="match status" value="1"/>
</dbReference>
<evidence type="ECO:0000313" key="3">
    <source>
        <dbReference type="Proteomes" id="UP000188937"/>
    </source>
</evidence>
<keyword evidence="3" id="KW-1185">Reference proteome</keyword>
<dbReference type="RefSeq" id="WP_077811481.1">
    <property type="nucleotide sequence ID" value="NZ_CP014692.1"/>
</dbReference>